<evidence type="ECO:0000313" key="2">
    <source>
        <dbReference type="Proteomes" id="UP000004123"/>
    </source>
</evidence>
<dbReference type="EMBL" id="AFPY01000109">
    <property type="protein sequence ID" value="EGQ14236.1"/>
    <property type="molecule type" value="Genomic_DNA"/>
</dbReference>
<name>F9DKH6_9BACT</name>
<reference evidence="1 2" key="1">
    <citation type="submission" date="2011-04" db="EMBL/GenBank/DDBJ databases">
        <authorList>
            <person name="Muzny D."/>
            <person name="Qin X."/>
            <person name="Deng J."/>
            <person name="Jiang H."/>
            <person name="Liu Y."/>
            <person name="Qu J."/>
            <person name="Song X.-Z."/>
            <person name="Zhang L."/>
            <person name="Thornton R."/>
            <person name="Coyle M."/>
            <person name="Francisco L."/>
            <person name="Jackson L."/>
            <person name="Javaid M."/>
            <person name="Korchina V."/>
            <person name="Kovar C."/>
            <person name="Mata R."/>
            <person name="Mathew T."/>
            <person name="Ngo R."/>
            <person name="Nguyen L."/>
            <person name="Nguyen N."/>
            <person name="Okwuonu G."/>
            <person name="Ongeri F."/>
            <person name="Pham C."/>
            <person name="Simmons D."/>
            <person name="Wilczek-Boney K."/>
            <person name="Hale W."/>
            <person name="Jakkamsetti A."/>
            <person name="Pham P."/>
            <person name="Ruth R."/>
            <person name="San Lucas F."/>
            <person name="Warren J."/>
            <person name="Zhang J."/>
            <person name="Zhao Z."/>
            <person name="Zhou C."/>
            <person name="Zhu D."/>
            <person name="Lee S."/>
            <person name="Bess C."/>
            <person name="Blankenburg K."/>
            <person name="Forbes L."/>
            <person name="Fu Q."/>
            <person name="Gubbala S."/>
            <person name="Hirani K."/>
            <person name="Jayaseelan J.C."/>
            <person name="Lara F."/>
            <person name="Munidasa M."/>
            <person name="Palculict T."/>
            <person name="Patil S."/>
            <person name="Pu L.-L."/>
            <person name="Saada N."/>
            <person name="Tang L."/>
            <person name="Weissenberger G."/>
            <person name="Zhu Y."/>
            <person name="Hemphill L."/>
            <person name="Shang Y."/>
            <person name="Youmans B."/>
            <person name="Ayvaz T."/>
            <person name="Ross M."/>
            <person name="Santibanez J."/>
            <person name="Aqrawi P."/>
            <person name="Gross S."/>
            <person name="Joshi V."/>
            <person name="Fowler G."/>
            <person name="Nazareth L."/>
            <person name="Reid J."/>
            <person name="Worley K."/>
            <person name="Petrosino J."/>
            <person name="Highlander S."/>
            <person name="Gibbs R."/>
        </authorList>
    </citation>
    <scope>NUCLEOTIDE SEQUENCE [LARGE SCALE GENOMIC DNA]</scope>
    <source>
        <strain evidence="1 2">ATCC 700821</strain>
    </source>
</reference>
<dbReference type="HOGENOM" id="CLU_3314831_0_0_10"/>
<accession>F9DKH6</accession>
<gene>
    <name evidence="1" type="ORF">HMPREF9144_2168</name>
</gene>
<comment type="caution">
    <text evidence="1">The sequence shown here is derived from an EMBL/GenBank/DDBJ whole genome shotgun (WGS) entry which is preliminary data.</text>
</comment>
<sequence>MKTNTKRRYIEKTFQAKPISRAKTAKAVIKQRNITAEEF</sequence>
<dbReference type="Proteomes" id="UP000004123">
    <property type="component" value="Unassembled WGS sequence"/>
</dbReference>
<dbReference type="AlphaFoldDB" id="F9DKH6"/>
<protein>
    <submittedName>
        <fullName evidence="1">Uncharacterized protein</fullName>
    </submittedName>
</protein>
<dbReference type="STRING" id="997353.HMPREF9144_2168"/>
<organism evidence="1 2">
    <name type="scientific">Prevotella pallens ATCC 700821</name>
    <dbReference type="NCBI Taxonomy" id="997353"/>
    <lineage>
        <taxon>Bacteria</taxon>
        <taxon>Pseudomonadati</taxon>
        <taxon>Bacteroidota</taxon>
        <taxon>Bacteroidia</taxon>
        <taxon>Bacteroidales</taxon>
        <taxon>Prevotellaceae</taxon>
        <taxon>Prevotella</taxon>
    </lineage>
</organism>
<proteinExistence type="predicted"/>
<evidence type="ECO:0000313" key="1">
    <source>
        <dbReference type="EMBL" id="EGQ14236.1"/>
    </source>
</evidence>